<proteinExistence type="predicted"/>
<dbReference type="Pfam" id="PF14111">
    <property type="entry name" value="DUF4283"/>
    <property type="match status" value="1"/>
</dbReference>
<reference evidence="5" key="1">
    <citation type="submission" date="2025-08" db="UniProtKB">
        <authorList>
            <consortium name="RefSeq"/>
        </authorList>
    </citation>
    <scope>IDENTIFICATION</scope>
    <source>
        <tissue evidence="5">Leaves</tissue>
    </source>
</reference>
<dbReference type="GeneID" id="108989977"/>
<dbReference type="AlphaFoldDB" id="A0A2I4EIT9"/>
<dbReference type="Proteomes" id="UP000235220">
    <property type="component" value="Chromosome 9"/>
</dbReference>
<dbReference type="InterPro" id="IPR025558">
    <property type="entry name" value="DUF4283"/>
</dbReference>
<feature type="region of interest" description="Disordered" evidence="1">
    <location>
        <begin position="296"/>
        <end position="379"/>
    </location>
</feature>
<dbReference type="FunCoup" id="A0A2I4EIT9">
    <property type="interactions" value="4"/>
</dbReference>
<dbReference type="Pfam" id="PF14392">
    <property type="entry name" value="zf-CCHC_4"/>
    <property type="match status" value="1"/>
</dbReference>
<feature type="compositionally biased region" description="Basic and acidic residues" evidence="1">
    <location>
        <begin position="331"/>
        <end position="353"/>
    </location>
</feature>
<dbReference type="KEGG" id="jre:108989977"/>
<dbReference type="PANTHER" id="PTHR31286:SF62">
    <property type="entry name" value="ZINC FINGER, CCHC-TYPE-LIKE PROTEIN"/>
    <property type="match status" value="1"/>
</dbReference>
<dbReference type="InterPro" id="IPR025836">
    <property type="entry name" value="Zn_knuckle_CX2CX4HX4C"/>
</dbReference>
<feature type="compositionally biased region" description="Basic and acidic residues" evidence="1">
    <location>
        <begin position="296"/>
        <end position="307"/>
    </location>
</feature>
<keyword evidence="4" id="KW-1185">Reference proteome</keyword>
<evidence type="ECO:0000313" key="4">
    <source>
        <dbReference type="Proteomes" id="UP000235220"/>
    </source>
</evidence>
<dbReference type="RefSeq" id="XP_018819309.2">
    <property type="nucleotide sequence ID" value="XM_018963764.2"/>
</dbReference>
<sequence>MNELEKMWESMKLTEEESKCIDLDDEIPEELKNKEDCSLVGKVWVERSISRMVIENTMAKVWRISRKAQFQEVGTNMFVMTFANQADKLRILQGRPWLFDNQMFVIMQLNGSIPPQKMDFSREKMWIQLHNLPLACMNKDRGVVMGETIGRVLEVETLVDGSGWGSFLRILTELDLKKPLARGRTITIKGQVLWIPVKYEKLPHFCFRCGCIIHDEVGCRGKDGEEIQFGAWMRAGVRAKFQKQGESRWSPTRNGVSIERGESAAIMKVKEVPQEQTVDKGGVETDSGFEQGREIGQETKGSEREESNLGSSPTFKGVKDITIESQETLSEEGREERSSLREEVENSIRETRGRGKTIGAWKRRAREQGDKTISHSVSSLSKRLFSPTVVGKEEVRGRKRQKSTSCEVLEESQLLVEAGGQPHQSL</sequence>
<evidence type="ECO:0000256" key="1">
    <source>
        <dbReference type="SAM" id="MobiDB-lite"/>
    </source>
</evidence>
<dbReference type="OrthoDB" id="1938170at2759"/>
<dbReference type="PANTHER" id="PTHR31286">
    <property type="entry name" value="GLYCINE-RICH CELL WALL STRUCTURAL PROTEIN 1.8-LIKE"/>
    <property type="match status" value="1"/>
</dbReference>
<protein>
    <submittedName>
        <fullName evidence="5">Uncharacterized protein LOC108989977</fullName>
    </submittedName>
</protein>
<evidence type="ECO:0000313" key="5">
    <source>
        <dbReference type="RefSeq" id="XP_018819309.2"/>
    </source>
</evidence>
<evidence type="ECO:0000259" key="3">
    <source>
        <dbReference type="Pfam" id="PF14392"/>
    </source>
</evidence>
<dbReference type="InterPro" id="IPR040256">
    <property type="entry name" value="At4g02000-like"/>
</dbReference>
<feature type="domain" description="DUF4283" evidence="2">
    <location>
        <begin position="34"/>
        <end position="110"/>
    </location>
</feature>
<name>A0A2I4EIT9_JUGRE</name>
<gene>
    <name evidence="5" type="primary">LOC108989977</name>
</gene>
<organism evidence="4 5">
    <name type="scientific">Juglans regia</name>
    <name type="common">English walnut</name>
    <dbReference type="NCBI Taxonomy" id="51240"/>
    <lineage>
        <taxon>Eukaryota</taxon>
        <taxon>Viridiplantae</taxon>
        <taxon>Streptophyta</taxon>
        <taxon>Embryophyta</taxon>
        <taxon>Tracheophyta</taxon>
        <taxon>Spermatophyta</taxon>
        <taxon>Magnoliopsida</taxon>
        <taxon>eudicotyledons</taxon>
        <taxon>Gunneridae</taxon>
        <taxon>Pentapetalae</taxon>
        <taxon>rosids</taxon>
        <taxon>fabids</taxon>
        <taxon>Fagales</taxon>
        <taxon>Juglandaceae</taxon>
        <taxon>Juglans</taxon>
    </lineage>
</organism>
<evidence type="ECO:0000259" key="2">
    <source>
        <dbReference type="Pfam" id="PF14111"/>
    </source>
</evidence>
<dbReference type="InParanoid" id="A0A2I4EIT9"/>
<accession>A0A2I4EIT9</accession>
<feature type="domain" description="Zinc knuckle CX2CX4HX4C" evidence="3">
    <location>
        <begin position="174"/>
        <end position="220"/>
    </location>
</feature>